<dbReference type="Gene3D" id="1.20.140.10">
    <property type="entry name" value="Butyryl-CoA Dehydrogenase, subunit A, domain 3"/>
    <property type="match status" value="1"/>
</dbReference>
<evidence type="ECO:0000256" key="1">
    <source>
        <dbReference type="ARBA" id="ARBA00001974"/>
    </source>
</evidence>
<keyword evidence="8" id="KW-0274">FAD</keyword>
<keyword evidence="5" id="KW-0597">Phosphoprotein</keyword>
<feature type="domain" description="Carrier" evidence="11">
    <location>
        <begin position="1177"/>
        <end position="1254"/>
    </location>
</feature>
<evidence type="ECO:0000256" key="6">
    <source>
        <dbReference type="ARBA" id="ARBA00022598"/>
    </source>
</evidence>
<dbReference type="Gene3D" id="1.10.540.10">
    <property type="entry name" value="Acyl-CoA dehydrogenase/oxidase, N-terminal domain"/>
    <property type="match status" value="1"/>
</dbReference>
<dbReference type="CDD" id="cd05931">
    <property type="entry name" value="FAAL"/>
    <property type="match status" value="1"/>
</dbReference>
<comment type="similarity">
    <text evidence="2">Belongs to the ATP-dependent AMP-binding enzyme family.</text>
</comment>
<keyword evidence="9" id="KW-0276">Fatty acid metabolism</keyword>
<dbReference type="GO" id="GO:0016874">
    <property type="term" value="F:ligase activity"/>
    <property type="evidence" value="ECO:0007669"/>
    <property type="project" value="UniProtKB-KW"/>
</dbReference>
<evidence type="ECO:0000256" key="9">
    <source>
        <dbReference type="ARBA" id="ARBA00022832"/>
    </source>
</evidence>
<evidence type="ECO:0000256" key="4">
    <source>
        <dbReference type="ARBA" id="ARBA00022450"/>
    </source>
</evidence>
<evidence type="ECO:0000256" key="10">
    <source>
        <dbReference type="ARBA" id="ARBA00023098"/>
    </source>
</evidence>
<dbReference type="GO" id="GO:0006633">
    <property type="term" value="P:fatty acid biosynthetic process"/>
    <property type="evidence" value="ECO:0007669"/>
    <property type="project" value="TreeGrafter"/>
</dbReference>
<dbReference type="SMART" id="SM00823">
    <property type="entry name" value="PKS_PP"/>
    <property type="match status" value="1"/>
</dbReference>
<dbReference type="GO" id="GO:0071766">
    <property type="term" value="P:Actinobacterium-type cell wall biogenesis"/>
    <property type="evidence" value="ECO:0007669"/>
    <property type="project" value="UniProtKB-ARBA"/>
</dbReference>
<keyword evidence="4" id="KW-0596">Phosphopantetheine</keyword>
<keyword evidence="13" id="KW-1185">Reference proteome</keyword>
<evidence type="ECO:0000256" key="7">
    <source>
        <dbReference type="ARBA" id="ARBA00022630"/>
    </source>
</evidence>
<accession>A0A3A8P385</accession>
<sequence>MTHVQPQQRVIENPTGAGREMVMAAPGDALQFSPTLVHALRHWAQVQPGKNAYTFLSGRDQPEQLISYEGLARTVFGLAAHFRREGLQGERVLLVMRSGLEYIVGFLACTAAGAIAVPLYPPANDKDGVKLRAVFRDCQPRAMLVQRAVEASHGPQLAEFPGCRALIIEELIAAHGDVDPATVDLTPPLPDDLAFLQYTSGSTGDPKGVMVTHRSIVHNNHMVAVAMGNTRDSVIVTWLPLFHDMGLIGMILQSLSLGARSVLMAPKSFVRDPAMWLQAVSTYRGTCAGGPNFAYDLCIEKVDDKVIDTLDLSSWRSAFNGAEPIKAQTLERFHRRFERAGFRREMFFPCYGLAEATLFVAGGPRGEPPTTFDVQRDAIHRGTVVPASAGTGDATRIHTLVGMAIDGREQVVKIVDPGSWTVQPDLRVGEIWLKSDSVTRGYWNRAKATADAFHAYTTDTGEGPFLRTGDLGFVRDGHLFITGRIKELIIVNGFNHYPQDIEETVQTLSDDFRVHCGAAFSFDDERLGIVQAVVRGKDVAERFEELVAQIRREVLKVHGVAPAYIALVNPAMVPKTSSGKIQRGEVRRSFLDKQLEVLHAWEAERPRQTPAPVSAPTPASAPRAVVEQKLAWIRDYCATRLNSYLIDERRTVPPYVVLDFGNQGLFGMLVPESYGGLGFSTREFLKVMELLGSKDMTLALFVGLNNVLGVRPVLRFGSERLKEQFLPSLARGRELAAFALTELGAGSNPQAIEATARASGDGYRVSGTKIWSGSAAWSGLMNVFAKNVDANGHPAGITAFAIPQTSAGVRQGPEALTMGLRGMIQNTVFFEEVAVEPWQVLGELGQGMTVAQDTLCYGRMAIASLCLGATRLCVQLMLQYAGGRRVATGPLLHNPYTRSVLTEAMHQIAAIEALVDGAAARVDAGQAVAPEVLAVCKSVSTELLWTTVDRTMQLAGGRGYIESNFIPQLFRDARIFRIFEGPTETLNHFVGTSVLRGRPVIRAYLRELLDEDTVRTHYDAVLGPLLATQPGERDASLDDWQGQLIGEYVNHLVLYAASAGRGGDAAATRWLLERLQAARARVDSAARAFPALASVDALRAFGDAVDREFGRRENPTAMPNTSLDALFTAPPGGAVKPPPAAPPRQAVTTPVPVPVPVPVAEAPRPPTMHVVARPGLVSRPEIEAFIRQWISGRSSQPVASLSADVEFAMLGLGSVDSIDLGAALSEEYALTVDPSVLFSYPNIRELAGFLLGKLNKRTGSTAAE</sequence>
<evidence type="ECO:0000313" key="13">
    <source>
        <dbReference type="Proteomes" id="UP000273405"/>
    </source>
</evidence>
<organism evidence="12 13">
    <name type="scientific">Corallococcus sicarius</name>
    <dbReference type="NCBI Taxonomy" id="2316726"/>
    <lineage>
        <taxon>Bacteria</taxon>
        <taxon>Pseudomonadati</taxon>
        <taxon>Myxococcota</taxon>
        <taxon>Myxococcia</taxon>
        <taxon>Myxococcales</taxon>
        <taxon>Cystobacterineae</taxon>
        <taxon>Myxococcaceae</taxon>
        <taxon>Corallococcus</taxon>
    </lineage>
</organism>
<gene>
    <name evidence="12" type="ORF">D7X12_06000</name>
</gene>
<dbReference type="GO" id="GO:0050660">
    <property type="term" value="F:flavin adenine dinucleotide binding"/>
    <property type="evidence" value="ECO:0007669"/>
    <property type="project" value="InterPro"/>
</dbReference>
<dbReference type="FunFam" id="3.40.50.12780:FF:000013">
    <property type="entry name" value="Long-chain-fatty-acid--AMP ligase FadD32"/>
    <property type="match status" value="1"/>
</dbReference>
<dbReference type="CDD" id="cd00567">
    <property type="entry name" value="ACAD"/>
    <property type="match status" value="1"/>
</dbReference>
<dbReference type="InterPro" id="IPR042099">
    <property type="entry name" value="ANL_N_sf"/>
</dbReference>
<dbReference type="Pfam" id="PF23024">
    <property type="entry name" value="AMP-dom_DIP2-like"/>
    <property type="match status" value="1"/>
</dbReference>
<dbReference type="GO" id="GO:0070566">
    <property type="term" value="F:adenylyltransferase activity"/>
    <property type="evidence" value="ECO:0007669"/>
    <property type="project" value="TreeGrafter"/>
</dbReference>
<dbReference type="InterPro" id="IPR040097">
    <property type="entry name" value="FAAL/FAAC"/>
</dbReference>
<dbReference type="InterPro" id="IPR037069">
    <property type="entry name" value="AcylCoA_DH/ox_N_sf"/>
</dbReference>
<evidence type="ECO:0000256" key="8">
    <source>
        <dbReference type="ARBA" id="ARBA00022827"/>
    </source>
</evidence>
<evidence type="ECO:0000256" key="5">
    <source>
        <dbReference type="ARBA" id="ARBA00022553"/>
    </source>
</evidence>
<dbReference type="InterPro" id="IPR020845">
    <property type="entry name" value="AMP-binding_CS"/>
</dbReference>
<dbReference type="Pfam" id="PF00501">
    <property type="entry name" value="AMP-binding"/>
    <property type="match status" value="1"/>
</dbReference>
<dbReference type="SUPFAM" id="SSF56801">
    <property type="entry name" value="Acetyl-CoA synthetase-like"/>
    <property type="match status" value="1"/>
</dbReference>
<dbReference type="InterPro" id="IPR036736">
    <property type="entry name" value="ACP-like_sf"/>
</dbReference>
<dbReference type="PROSITE" id="PS00455">
    <property type="entry name" value="AMP_BINDING"/>
    <property type="match status" value="1"/>
</dbReference>
<evidence type="ECO:0000256" key="2">
    <source>
        <dbReference type="ARBA" id="ARBA00006432"/>
    </source>
</evidence>
<keyword evidence="7" id="KW-0285">Flavoprotein</keyword>
<dbReference type="EMBL" id="RAWG01000025">
    <property type="protein sequence ID" value="RKH46224.1"/>
    <property type="molecule type" value="Genomic_DNA"/>
</dbReference>
<dbReference type="Pfam" id="PF00441">
    <property type="entry name" value="Acyl-CoA_dh_1"/>
    <property type="match status" value="1"/>
</dbReference>
<dbReference type="PROSITE" id="PS50075">
    <property type="entry name" value="CARRIER"/>
    <property type="match status" value="1"/>
</dbReference>
<dbReference type="PANTHER" id="PTHR22754">
    <property type="entry name" value="DISCO-INTERACTING PROTEIN 2 DIP2 -RELATED"/>
    <property type="match status" value="1"/>
</dbReference>
<dbReference type="Pfam" id="PF02770">
    <property type="entry name" value="Acyl-CoA_dh_M"/>
    <property type="match status" value="1"/>
</dbReference>
<dbReference type="InterPro" id="IPR006091">
    <property type="entry name" value="Acyl-CoA_Oxase/DH_mid-dom"/>
</dbReference>
<keyword evidence="10" id="KW-0443">Lipid metabolism</keyword>
<dbReference type="InterPro" id="IPR000873">
    <property type="entry name" value="AMP-dep_synth/lig_dom"/>
</dbReference>
<dbReference type="Gene3D" id="3.40.50.12780">
    <property type="entry name" value="N-terminal domain of ligase-like"/>
    <property type="match status" value="1"/>
</dbReference>
<dbReference type="SUPFAM" id="SSF47203">
    <property type="entry name" value="Acyl-CoA dehydrogenase C-terminal domain-like"/>
    <property type="match status" value="1"/>
</dbReference>
<dbReference type="PANTHER" id="PTHR22754:SF32">
    <property type="entry name" value="DISCO-INTERACTING PROTEIN 2"/>
    <property type="match status" value="1"/>
</dbReference>
<dbReference type="GO" id="GO:0016627">
    <property type="term" value="F:oxidoreductase activity, acting on the CH-CH group of donors"/>
    <property type="evidence" value="ECO:0007669"/>
    <property type="project" value="InterPro"/>
</dbReference>
<dbReference type="InterPro" id="IPR009100">
    <property type="entry name" value="AcylCoA_DH/oxidase_NM_dom_sf"/>
</dbReference>
<evidence type="ECO:0000313" key="12">
    <source>
        <dbReference type="EMBL" id="RKH46224.1"/>
    </source>
</evidence>
<proteinExistence type="inferred from homology"/>
<dbReference type="Pfam" id="PF00550">
    <property type="entry name" value="PP-binding"/>
    <property type="match status" value="1"/>
</dbReference>
<name>A0A3A8P385_9BACT</name>
<evidence type="ECO:0000259" key="11">
    <source>
        <dbReference type="PROSITE" id="PS50075"/>
    </source>
</evidence>
<reference evidence="13" key="1">
    <citation type="submission" date="2018-09" db="EMBL/GenBank/DDBJ databases">
        <authorList>
            <person name="Livingstone P.G."/>
            <person name="Whitworth D.E."/>
        </authorList>
    </citation>
    <scope>NUCLEOTIDE SEQUENCE [LARGE SCALE GENOMIC DNA]</scope>
    <source>
        <strain evidence="13">CA040B</strain>
    </source>
</reference>
<dbReference type="AlphaFoldDB" id="A0A3A8P385"/>
<dbReference type="InterPro" id="IPR013786">
    <property type="entry name" value="AcylCoA_DH/ox_N"/>
</dbReference>
<dbReference type="InterPro" id="IPR036250">
    <property type="entry name" value="AcylCo_DH-like_C"/>
</dbReference>
<comment type="similarity">
    <text evidence="3">Belongs to the acyl-CoA dehydrogenase family.</text>
</comment>
<dbReference type="InterPro" id="IPR046373">
    <property type="entry name" value="Acyl-CoA_Oxase/DH_mid-dom_sf"/>
</dbReference>
<evidence type="ECO:0000256" key="3">
    <source>
        <dbReference type="ARBA" id="ARBA00009347"/>
    </source>
</evidence>
<dbReference type="Proteomes" id="UP000273405">
    <property type="component" value="Unassembled WGS sequence"/>
</dbReference>
<protein>
    <recommendedName>
        <fullName evidence="11">Carrier domain-containing protein</fullName>
    </recommendedName>
</protein>
<dbReference type="InterPro" id="IPR045851">
    <property type="entry name" value="AMP-bd_C_sf"/>
</dbReference>
<dbReference type="InterPro" id="IPR009081">
    <property type="entry name" value="PP-bd_ACP"/>
</dbReference>
<comment type="cofactor">
    <cofactor evidence="1">
        <name>FAD</name>
        <dbReference type="ChEBI" id="CHEBI:57692"/>
    </cofactor>
</comment>
<comment type="caution">
    <text evidence="12">The sequence shown here is derived from an EMBL/GenBank/DDBJ whole genome shotgun (WGS) entry which is preliminary data.</text>
</comment>
<dbReference type="SUPFAM" id="SSF56645">
    <property type="entry name" value="Acyl-CoA dehydrogenase NM domain-like"/>
    <property type="match status" value="1"/>
</dbReference>
<dbReference type="Gene3D" id="1.10.1200.10">
    <property type="entry name" value="ACP-like"/>
    <property type="match status" value="1"/>
</dbReference>
<keyword evidence="6" id="KW-0436">Ligase</keyword>
<dbReference type="GO" id="GO:0005886">
    <property type="term" value="C:plasma membrane"/>
    <property type="evidence" value="ECO:0007669"/>
    <property type="project" value="TreeGrafter"/>
</dbReference>
<dbReference type="InterPro" id="IPR020806">
    <property type="entry name" value="PKS_PP-bd"/>
</dbReference>
<dbReference type="InterPro" id="IPR009075">
    <property type="entry name" value="AcylCo_DH/oxidase_C"/>
</dbReference>
<dbReference type="GO" id="GO:0031177">
    <property type="term" value="F:phosphopantetheine binding"/>
    <property type="evidence" value="ECO:0007669"/>
    <property type="project" value="InterPro"/>
</dbReference>
<dbReference type="SUPFAM" id="SSF47336">
    <property type="entry name" value="ACP-like"/>
    <property type="match status" value="1"/>
</dbReference>
<dbReference type="Pfam" id="PF02771">
    <property type="entry name" value="Acyl-CoA_dh_N"/>
    <property type="match status" value="1"/>
</dbReference>
<dbReference type="Gene3D" id="2.40.110.10">
    <property type="entry name" value="Butyryl-CoA Dehydrogenase, subunit A, domain 2"/>
    <property type="match status" value="1"/>
</dbReference>
<dbReference type="Gene3D" id="3.30.300.30">
    <property type="match status" value="1"/>
</dbReference>
<dbReference type="InterPro" id="IPR025110">
    <property type="entry name" value="AMP-bd_C"/>
</dbReference>